<evidence type="ECO:0000256" key="1">
    <source>
        <dbReference type="ARBA" id="ARBA00012089"/>
    </source>
</evidence>
<dbReference type="PANTHER" id="PTHR42860">
    <property type="entry name" value="VITAMIN B12-BINDING PROTEIN"/>
    <property type="match status" value="1"/>
</dbReference>
<dbReference type="InterPro" id="IPR002491">
    <property type="entry name" value="ABC_transptr_periplasmic_BD"/>
</dbReference>
<reference evidence="8" key="2">
    <citation type="submission" date="2019-06" db="EMBL/GenBank/DDBJ databases">
        <title>Genomics analysis of Aphanomyces spp. identifies a new class of oomycete effector associated with host adaptation.</title>
        <authorList>
            <person name="Gaulin E."/>
        </authorList>
    </citation>
    <scope>NUCLEOTIDE SEQUENCE</scope>
    <source>
        <strain evidence="8">CBS 578.67</strain>
    </source>
</reference>
<dbReference type="SUPFAM" id="SSF52402">
    <property type="entry name" value="Adenine nucleotide alpha hydrolases-like"/>
    <property type="match status" value="1"/>
</dbReference>
<proteinExistence type="predicted"/>
<dbReference type="Gene3D" id="3.40.50.620">
    <property type="entry name" value="HUPs"/>
    <property type="match status" value="1"/>
</dbReference>
<feature type="domain" description="Diphthamide synthase" evidence="7">
    <location>
        <begin position="467"/>
        <end position="656"/>
    </location>
</feature>
<dbReference type="InterPro" id="IPR051030">
    <property type="entry name" value="Vitamin_B12-ABC_binding"/>
</dbReference>
<evidence type="ECO:0000256" key="5">
    <source>
        <dbReference type="ARBA" id="ARBA00048108"/>
    </source>
</evidence>
<dbReference type="PANTHER" id="PTHR42860:SF1">
    <property type="entry name" value="VITAMIN B12-BINDING PROTEIN"/>
    <property type="match status" value="1"/>
</dbReference>
<dbReference type="EMBL" id="CAADRA010000845">
    <property type="protein sequence ID" value="VFT81116.1"/>
    <property type="molecule type" value="Genomic_DNA"/>
</dbReference>
<name>A0A485KBN7_9STRA</name>
<evidence type="ECO:0000313" key="10">
    <source>
        <dbReference type="Proteomes" id="UP000332933"/>
    </source>
</evidence>
<evidence type="ECO:0000259" key="7">
    <source>
        <dbReference type="Pfam" id="PF01902"/>
    </source>
</evidence>
<gene>
    <name evidence="9" type="primary">Aste57867_3979</name>
    <name evidence="8" type="ORF">As57867_003968</name>
    <name evidence="9" type="ORF">ASTE57867_3979</name>
</gene>
<dbReference type="AlphaFoldDB" id="A0A485KBN7"/>
<evidence type="ECO:0000259" key="6">
    <source>
        <dbReference type="Pfam" id="PF01497"/>
    </source>
</evidence>
<dbReference type="Pfam" id="PF01902">
    <property type="entry name" value="Diphthami_syn_2"/>
    <property type="match status" value="1"/>
</dbReference>
<reference evidence="9 10" key="1">
    <citation type="submission" date="2019-03" db="EMBL/GenBank/DDBJ databases">
        <authorList>
            <person name="Gaulin E."/>
            <person name="Dumas B."/>
        </authorList>
    </citation>
    <scope>NUCLEOTIDE SEQUENCE [LARGE SCALE GENOMIC DNA]</scope>
    <source>
        <strain evidence="9">CBS 568.67</strain>
    </source>
</reference>
<evidence type="ECO:0000256" key="3">
    <source>
        <dbReference type="ARBA" id="ARBA00029814"/>
    </source>
</evidence>
<dbReference type="SUPFAM" id="SSF53807">
    <property type="entry name" value="Helical backbone' metal receptor"/>
    <property type="match status" value="1"/>
</dbReference>
<feature type="domain" description="Fe/B12 periplasmic-binding" evidence="6">
    <location>
        <begin position="132"/>
        <end position="313"/>
    </location>
</feature>
<dbReference type="Proteomes" id="UP000332933">
    <property type="component" value="Unassembled WGS sequence"/>
</dbReference>
<dbReference type="OrthoDB" id="274765at2759"/>
<dbReference type="Gene3D" id="3.40.50.1980">
    <property type="entry name" value="Nitrogenase molybdenum iron protein domain"/>
    <property type="match status" value="2"/>
</dbReference>
<evidence type="ECO:0000313" key="8">
    <source>
        <dbReference type="EMBL" id="KAF0714264.1"/>
    </source>
</evidence>
<evidence type="ECO:0000313" key="9">
    <source>
        <dbReference type="EMBL" id="VFT81116.1"/>
    </source>
</evidence>
<dbReference type="Pfam" id="PF17653">
    <property type="entry name" value="DUF5522"/>
    <property type="match status" value="1"/>
</dbReference>
<comment type="catalytic activity">
    <reaction evidence="5">
        <text>diphthine-[translation elongation factor 2] + NH4(+) + ATP = diphthamide-[translation elongation factor 2] + AMP + diphosphate + H(+)</text>
        <dbReference type="Rhea" id="RHEA:19753"/>
        <dbReference type="Rhea" id="RHEA-COMP:10172"/>
        <dbReference type="Rhea" id="RHEA-COMP:10174"/>
        <dbReference type="ChEBI" id="CHEBI:15378"/>
        <dbReference type="ChEBI" id="CHEBI:16692"/>
        <dbReference type="ChEBI" id="CHEBI:28938"/>
        <dbReference type="ChEBI" id="CHEBI:30616"/>
        <dbReference type="ChEBI" id="CHEBI:33019"/>
        <dbReference type="ChEBI" id="CHEBI:82696"/>
        <dbReference type="ChEBI" id="CHEBI:456215"/>
        <dbReference type="EC" id="6.3.1.14"/>
    </reaction>
</comment>
<dbReference type="GO" id="GO:0017178">
    <property type="term" value="F:diphthine-ammonia ligase activity"/>
    <property type="evidence" value="ECO:0007669"/>
    <property type="project" value="UniProtKB-EC"/>
</dbReference>
<evidence type="ECO:0000256" key="4">
    <source>
        <dbReference type="ARBA" id="ARBA00031552"/>
    </source>
</evidence>
<dbReference type="Pfam" id="PF01497">
    <property type="entry name" value="Peripla_BP_2"/>
    <property type="match status" value="1"/>
</dbReference>
<dbReference type="EMBL" id="VJMH01000845">
    <property type="protein sequence ID" value="KAF0714264.1"/>
    <property type="molecule type" value="Genomic_DNA"/>
</dbReference>
<dbReference type="EC" id="6.3.1.14" evidence="1"/>
<dbReference type="InterPro" id="IPR040807">
    <property type="entry name" value="DUF5522"/>
</dbReference>
<dbReference type="InterPro" id="IPR014729">
    <property type="entry name" value="Rossmann-like_a/b/a_fold"/>
</dbReference>
<evidence type="ECO:0000256" key="2">
    <source>
        <dbReference type="ARBA" id="ARBA00018426"/>
    </source>
</evidence>
<accession>A0A485KBN7</accession>
<keyword evidence="10" id="KW-1185">Reference proteome</keyword>
<organism evidence="9 10">
    <name type="scientific">Aphanomyces stellatus</name>
    <dbReference type="NCBI Taxonomy" id="120398"/>
    <lineage>
        <taxon>Eukaryota</taxon>
        <taxon>Sar</taxon>
        <taxon>Stramenopiles</taxon>
        <taxon>Oomycota</taxon>
        <taxon>Saprolegniomycetes</taxon>
        <taxon>Saprolegniales</taxon>
        <taxon>Verrucalvaceae</taxon>
        <taxon>Aphanomyces</taxon>
    </lineage>
</organism>
<protein>
    <recommendedName>
        <fullName evidence="2">Diphthine--ammonia ligase</fullName>
        <ecNumber evidence="1">6.3.1.14</ecNumber>
    </recommendedName>
    <alternativeName>
        <fullName evidence="3">Diphthamide synthase</fullName>
    </alternativeName>
    <alternativeName>
        <fullName evidence="4">Diphthamide synthetase</fullName>
    </alternativeName>
</protein>
<sequence>MCQHHLITWELDPWMLRTRAPWRRSIHTWLKPRVRTYPPMPLDKSSSSSPAPRRVVSLLPSATEQFASIIAEAEQLGHTTLPTLVGRSHECDYPAAYASVPVLTKPRTTFTTCEDTHNEVLTLLQNEDSLYEIDAAQLTALAPDLILVQDVCKVCSIDRPSVSCAMADSDTQILLVNSRTLANALEDSIRLLGQALQLEAAAEAVIAANRAREAALTVPSPPRRPIVYIVEWMEPLFLAKGWADEMVALAGGQAPSETGRIQNLSALAPPDIIVVALCGLDRHVSIKELLSKPFPSWWSTSPAVRHNRVFVADGNQMFNRPTNRLLDALAWLGRVVAAPDSTDIDDLEFPADRFLCDGSVATTEPSAKEAAIQRAHAAACAAKEARYTDPETGYGVFTSYFLSERQACCGNKCRHCPYGHAMVPIERLGDTTPNALTSSVFLKAPKPTAVGRLGYKNPKRVPGGAAVVVFWSGGKDSLLALYETIQRLDEGHNIVLLTTFNPDDGVVPIQNIDTRSIVAQAAVLNLPLFLVAVPTGASYSAVVHAALAELPGVRMPHIATIAALVVGDLHLEDVNAWRVAEFADYNMQSPLWRRGMQDDLLPLLARLCADYRIRVTYSAVDAAKLPQIHEGDAYDPARVPNDVDVMGENGEFHTVVHFDK</sequence>
<dbReference type="InterPro" id="IPR002761">
    <property type="entry name" value="Diphthami_syn_dom"/>
</dbReference>